<dbReference type="EMBL" id="LT840185">
    <property type="protein sequence ID" value="SMF61846.1"/>
    <property type="molecule type" value="Genomic_DNA"/>
</dbReference>
<dbReference type="PANTHER" id="PTHR36985:SF1">
    <property type="entry name" value="TRANSLOCATION AND ASSEMBLY MODULE SUBUNIT TAMB"/>
    <property type="match status" value="1"/>
</dbReference>
<dbReference type="OrthoDB" id="7784409at2"/>
<feature type="transmembrane region" description="Helical" evidence="5">
    <location>
        <begin position="24"/>
        <end position="47"/>
    </location>
</feature>
<dbReference type="GO" id="GO:0005886">
    <property type="term" value="C:plasma membrane"/>
    <property type="evidence" value="ECO:0007669"/>
    <property type="project" value="InterPro"/>
</dbReference>
<protein>
    <submittedName>
        <fullName evidence="7">Autotransporter secretion inner membrane protein TamB</fullName>
    </submittedName>
</protein>
<keyword evidence="3 5" id="KW-1133">Transmembrane helix</keyword>
<organism evidence="7 8">
    <name type="scientific">Allosphingosinicella indica</name>
    <dbReference type="NCBI Taxonomy" id="941907"/>
    <lineage>
        <taxon>Bacteria</taxon>
        <taxon>Pseudomonadati</taxon>
        <taxon>Pseudomonadota</taxon>
        <taxon>Alphaproteobacteria</taxon>
        <taxon>Sphingomonadales</taxon>
        <taxon>Sphingomonadaceae</taxon>
        <taxon>Allosphingosinicella</taxon>
    </lineage>
</organism>
<dbReference type="Pfam" id="PF04357">
    <property type="entry name" value="TamB"/>
    <property type="match status" value="1"/>
</dbReference>
<feature type="domain" description="Translocation and assembly module TamB C-terminal" evidence="6">
    <location>
        <begin position="1054"/>
        <end position="1396"/>
    </location>
</feature>
<dbReference type="RefSeq" id="WP_085217650.1">
    <property type="nucleotide sequence ID" value="NZ_LT840185.1"/>
</dbReference>
<evidence type="ECO:0000313" key="8">
    <source>
        <dbReference type="Proteomes" id="UP000192934"/>
    </source>
</evidence>
<keyword evidence="4 5" id="KW-0472">Membrane</keyword>
<dbReference type="STRING" id="941907.SAMN06295910_0846"/>
<evidence type="ECO:0000256" key="1">
    <source>
        <dbReference type="ARBA" id="ARBA00004167"/>
    </source>
</evidence>
<evidence type="ECO:0000256" key="3">
    <source>
        <dbReference type="ARBA" id="ARBA00022989"/>
    </source>
</evidence>
<keyword evidence="8" id="KW-1185">Reference proteome</keyword>
<evidence type="ECO:0000256" key="5">
    <source>
        <dbReference type="SAM" id="Phobius"/>
    </source>
</evidence>
<proteinExistence type="predicted"/>
<evidence type="ECO:0000313" key="7">
    <source>
        <dbReference type="EMBL" id="SMF61846.1"/>
    </source>
</evidence>
<dbReference type="GO" id="GO:0097347">
    <property type="term" value="C:TAM protein secretion complex"/>
    <property type="evidence" value="ECO:0007669"/>
    <property type="project" value="TreeGrafter"/>
</dbReference>
<dbReference type="PANTHER" id="PTHR36985">
    <property type="entry name" value="TRANSLOCATION AND ASSEMBLY MODULE SUBUNIT TAMB"/>
    <property type="match status" value="1"/>
</dbReference>
<accession>A0A1X7G0R1</accession>
<comment type="subcellular location">
    <subcellularLocation>
        <location evidence="1">Membrane</location>
        <topology evidence="1">Single-pass membrane protein</topology>
    </subcellularLocation>
</comment>
<evidence type="ECO:0000256" key="4">
    <source>
        <dbReference type="ARBA" id="ARBA00023136"/>
    </source>
</evidence>
<dbReference type="Proteomes" id="UP000192934">
    <property type="component" value="Chromosome I"/>
</dbReference>
<evidence type="ECO:0000259" key="6">
    <source>
        <dbReference type="Pfam" id="PF04357"/>
    </source>
</evidence>
<dbReference type="GO" id="GO:0009306">
    <property type="term" value="P:protein secretion"/>
    <property type="evidence" value="ECO:0007669"/>
    <property type="project" value="InterPro"/>
</dbReference>
<name>A0A1X7G0R1_9SPHN</name>
<reference evidence="8" key="1">
    <citation type="submission" date="2017-04" db="EMBL/GenBank/DDBJ databases">
        <authorList>
            <person name="Varghese N."/>
            <person name="Submissions S."/>
        </authorList>
    </citation>
    <scope>NUCLEOTIDE SEQUENCE [LARGE SCALE GENOMIC DNA]</scope>
    <source>
        <strain evidence="8">Dd16</strain>
    </source>
</reference>
<gene>
    <name evidence="7" type="ORF">SAMN06295910_0846</name>
</gene>
<keyword evidence="2 5" id="KW-0812">Transmembrane</keyword>
<evidence type="ECO:0000256" key="2">
    <source>
        <dbReference type="ARBA" id="ARBA00022692"/>
    </source>
</evidence>
<sequence length="1397" mass="147865">MDEAVEAPPRPRARRRYARVGASFVAKTVVAIAAGVLILIAAAMALLDTAPGHRFIADRIAALTPESGLDIRIGRIEGSIWGETKLRDVRLYDPQGLFLESPLVTLDWQPLAFLTNRLLIDRAEADLLTVHRAPQLRPSAEPKPLLPDFDIYIGRLEVRQLRLGKAFGGRERIGSLAGEADVRKGRARLKVEAAMQDGGDRLSVSLDAEPGRNRFDLDARLVSPADGALGAMIGTRRPFDLVVQGDGTWARWGGTARLDVSGRRSADFQLEAREGRYRLTGYAAPAPFFTGKVARLTTPRILLSGTATLADRRLDTRWSLRSSALKLEGKGVVDLSTSSFDGVAIGADLLQPPALFPNMSGRAVRLALLLNGSFGSANFAYRLTAPRVAFDDTGFEDVRAEGRGKWGKLPVTVPLRLTARRVTGVGDVAGGILANLRVEGALRVDANQLRGDGLSLSSDKLKGKLALLVDLKTGAYSVIVSGGLTRYLIPGLGIVDVTSELKVVPGAGGRGTLVTGTGRAWVRRFDNRFLAGLAGGLPQIETGLMRGQDLVLYFRNLRLTAPDIRIAGNGYRRRDGSFLFEGSGTQRTYGPFAMTLDGPIDRPTIALRLDRPNDAMGLEDVRLDLNPTAEGYAYRAAGRSTLGPFTSNGAILLPRDAPATIEVAALDVAGTSAKGTLRSDPGGFSGRLDVSGGGLDGRLLFSPVGERQRIEAHLTATNARFPGPPAIAIRRGQLDGVILLDPAGTSIEGKVTARGLSRGPLSIANLEAEASLRGGAGQVRASISGTRGRDFSFRGVADLTPDRARITGSGTLDRRPLELASPAEIAWVEGGWRLSPTSFRYAGGDARVSGLFTDAQTQLDARLEAMPLGVLDIAWPDLGLGGVASGTLNYRQSSEGSPEGAVNLRVRGLTRSGLVLSSRPVDVGVAARLNGGSAAMRAVAVSEGRTIGRAQARLAPVGGTGDLADQLQRAPLFAQLRYNGPADTLWRLTGLDLLDLSGPIAVGADARGTLADPQIRGSIRTEKARLESAVTGTVIENISASGRFGGSRLVIDSFTGTTKREGRVSGRGAFDLSAARGVGMDLAFQADRAQLIDRDDIKAQVTGPITIKSDGSGGAIGGQLDLVTGSFKLGSATAAAEVPRLPVRELNRPADEGAAPAPAAPWRLALDVNARNRLTVTGLGINSEWGAKLAIGGMINEPSIRGQADLVRGTFDFAGRRFDLERGTIRFRGETPVNPELDIVAEGGIQGLNATIRVTGRGQRPEIAFASTPALPQDELLSRLLFGTSITNLSAPEALQLAAAVASLNESGPSLDPINVVRSATGLDRLRILPADVVTGQGTSIAAGKYIGRRVYVEVITDGRGYSATQVEYQITRWLSILSSISTIGRESVNVRVSKDY</sequence>
<dbReference type="InterPro" id="IPR007452">
    <property type="entry name" value="TamB_C"/>
</dbReference>